<feature type="compositionally biased region" description="Basic residues" evidence="1">
    <location>
        <begin position="266"/>
        <end position="277"/>
    </location>
</feature>
<dbReference type="EMBL" id="JASAOK010000002">
    <property type="protein sequence ID" value="KAK6226046.1"/>
    <property type="molecule type" value="Genomic_DNA"/>
</dbReference>
<dbReference type="Pfam" id="PF26153">
    <property type="entry name" value="LEA-2L_5"/>
    <property type="match status" value="1"/>
</dbReference>
<accession>A0AAV9TR53</accession>
<organism evidence="5 6">
    <name type="scientific">Colletotrichum tabaci</name>
    <dbReference type="NCBI Taxonomy" id="1209068"/>
    <lineage>
        <taxon>Eukaryota</taxon>
        <taxon>Fungi</taxon>
        <taxon>Dikarya</taxon>
        <taxon>Ascomycota</taxon>
        <taxon>Pezizomycotina</taxon>
        <taxon>Sordariomycetes</taxon>
        <taxon>Hypocreomycetidae</taxon>
        <taxon>Glomerellales</taxon>
        <taxon>Glomerellaceae</taxon>
        <taxon>Colletotrichum</taxon>
        <taxon>Colletotrichum destructivum species complex</taxon>
    </lineage>
</organism>
<evidence type="ECO:0000259" key="3">
    <source>
        <dbReference type="Pfam" id="PF26150"/>
    </source>
</evidence>
<comment type="caution">
    <text evidence="5">The sequence shown here is derived from an EMBL/GenBank/DDBJ whole genome shotgun (WGS) entry which is preliminary data.</text>
</comment>
<sequence length="349" mass="37949">MTYTGAALPGDTMGNIHPQVGDVKIISTSSSSMTIEASVNITNPTPYTAVVPYVNIHIVRDGFVLGSATAENMKVVKGENTNLIVKATWDPAVEGEASRKAASDMISEYLSGRNITIDVKTHRGTIPAAPLIGEGLSKLNISIAAPKLELPGEGEKKGHFIRDATFHLLSSTATFTLVSPLRYNTIYVDWINATALYNHTESVGRIVYDLPFAAPPGTSTTPKLPVDWSMGSVGYDATSKPEHVHSIAILPTSTRAPALSPFTCAKKSKRRKRRRSKTMMPNLKESYSPYAPRRRRSPRVVLTWVGVWLTVLTLTWWFTSRRSAAISAADREFADAVIKGKEIPPEAGA</sequence>
<keyword evidence="2" id="KW-0472">Membrane</keyword>
<protein>
    <recommendedName>
        <fullName evidence="7">Water stress and hypersensitive response domain-containing protein</fullName>
    </recommendedName>
</protein>
<dbReference type="InterPro" id="IPR059066">
    <property type="entry name" value="Ig_Tag1-like_5th"/>
</dbReference>
<evidence type="ECO:0000256" key="2">
    <source>
        <dbReference type="SAM" id="Phobius"/>
    </source>
</evidence>
<reference evidence="5 6" key="1">
    <citation type="submission" date="2023-04" db="EMBL/GenBank/DDBJ databases">
        <title>Colletotrichum tabacum stain YC1 causing leaf anthracnose on Nicotiana tabacum(L.) cv.</title>
        <authorList>
            <person name="Ji Z."/>
            <person name="Wang M."/>
            <person name="Zhang J."/>
            <person name="Wang N."/>
            <person name="Zhou Z."/>
        </authorList>
    </citation>
    <scope>NUCLEOTIDE SEQUENCE [LARGE SCALE GENOMIC DNA]</scope>
    <source>
        <strain evidence="5 6">YC1</strain>
    </source>
</reference>
<dbReference type="AlphaFoldDB" id="A0AAV9TR53"/>
<dbReference type="Pfam" id="PF26150">
    <property type="entry name" value="LEA-2_4"/>
    <property type="match status" value="1"/>
</dbReference>
<dbReference type="InterPro" id="IPR059065">
    <property type="entry name" value="Ig_Tag1-like_4th"/>
</dbReference>
<evidence type="ECO:0000313" key="5">
    <source>
        <dbReference type="EMBL" id="KAK6226046.1"/>
    </source>
</evidence>
<gene>
    <name evidence="5" type="ORF">QIS74_02093</name>
</gene>
<dbReference type="PANTHER" id="PTHR35895:SF3">
    <property type="entry name" value="PRE-RRNA PROCESSING PROTEIN"/>
    <property type="match status" value="1"/>
</dbReference>
<feature type="domain" description="Tag1-like fourth Ig-like" evidence="3">
    <location>
        <begin position="17"/>
        <end position="131"/>
    </location>
</feature>
<dbReference type="SUPFAM" id="SSF117070">
    <property type="entry name" value="LEA14-like"/>
    <property type="match status" value="1"/>
</dbReference>
<evidence type="ECO:0000313" key="6">
    <source>
        <dbReference type="Proteomes" id="UP001327957"/>
    </source>
</evidence>
<dbReference type="Proteomes" id="UP001327957">
    <property type="component" value="Unassembled WGS sequence"/>
</dbReference>
<feature type="transmembrane region" description="Helical" evidence="2">
    <location>
        <begin position="300"/>
        <end position="318"/>
    </location>
</feature>
<keyword evidence="2" id="KW-0812">Transmembrane</keyword>
<proteinExistence type="predicted"/>
<keyword evidence="2" id="KW-1133">Transmembrane helix</keyword>
<feature type="domain" description="Tag1-like fifth Ig-like" evidence="4">
    <location>
        <begin position="155"/>
        <end position="238"/>
    </location>
</feature>
<dbReference type="PANTHER" id="PTHR35895">
    <property type="entry name" value="CHROMOSOME 16, WHOLE GENOME SHOTGUN SEQUENCE"/>
    <property type="match status" value="1"/>
</dbReference>
<evidence type="ECO:0008006" key="7">
    <source>
        <dbReference type="Google" id="ProtNLM"/>
    </source>
</evidence>
<feature type="region of interest" description="Disordered" evidence="1">
    <location>
        <begin position="266"/>
        <end position="287"/>
    </location>
</feature>
<dbReference type="GO" id="GO:0000329">
    <property type="term" value="C:fungal-type vacuole membrane"/>
    <property type="evidence" value="ECO:0007669"/>
    <property type="project" value="InterPro"/>
</dbReference>
<name>A0AAV9TR53_9PEZI</name>
<keyword evidence="6" id="KW-1185">Reference proteome</keyword>
<evidence type="ECO:0000259" key="4">
    <source>
        <dbReference type="Pfam" id="PF26153"/>
    </source>
</evidence>
<dbReference type="InterPro" id="IPR046368">
    <property type="entry name" value="Tag1"/>
</dbReference>
<evidence type="ECO:0000256" key="1">
    <source>
        <dbReference type="SAM" id="MobiDB-lite"/>
    </source>
</evidence>